<feature type="transmembrane region" description="Helical" evidence="6">
    <location>
        <begin position="191"/>
        <end position="211"/>
    </location>
</feature>
<dbReference type="Proteomes" id="UP000007797">
    <property type="component" value="Unassembled WGS sequence"/>
</dbReference>
<keyword evidence="3 6" id="KW-1133">Transmembrane helix</keyword>
<feature type="transmembrane region" description="Helical" evidence="6">
    <location>
        <begin position="302"/>
        <end position="325"/>
    </location>
</feature>
<dbReference type="AlphaFoldDB" id="F4PX26"/>
<dbReference type="InterPro" id="IPR003675">
    <property type="entry name" value="Rce1/LyrA-like_dom"/>
</dbReference>
<sequence>MSIKGKILTLLFKLKFNHELNKWKLHKHPLTWRDWQVYFIFFLMALPTIIMGVFLQVLRNIWASIALFHLTCIIGSFLYIIIYQQLLLNKIKKGVLLDRSRDIISFVVGSINDSEDDYQYSPTSPLLSQSGFLSDNNNNHSNTSSISSSSSVSSNTSTSFSSSPPSTNQIEIVSSKWYRIIRKALSVPQQYIAGVLILTSGIVFGLLLYYLVSQYTPTVVINMEQYGLLRYVSLINFFFIYFCIVNPIVEEWFWRMFLENVYGSRIVDRLVVLLVFFDIWVCIGFVFVVFIGGLFFSFVTHFVGPVASIFCHAAADTLIILFIAYDNPSCSESALKDQQIIDLQNRITSMSECYFNQAQEYDKETTRLKDVIKKLVDENQKNLELLHQRERQAQIDRLEKMKREILYGPPQKWFYSLKKKRMTFKIHKKQTCSLATAASLTEKFNKTRKENDAKKIYTSGTVVIDQYSDIINNNLSNFERYLKQTIGLEVEDSTNNVVADQEKLETAAAAEENNQTSSIGVGGGLDTMQTPQKYNTQAETDDGDISERNSDYNSTPSRKNKNNLANKLKQQQQEESSSDESDSERSVDELTAAKDKKRKSKDDSDDSDDSSSDEKNNKKKSKKSNKDSSSESSSSSSESESDSSSSEQSSSSSSESESDSSSSSESSSSEDDKKKKKKK</sequence>
<evidence type="ECO:0000259" key="7">
    <source>
        <dbReference type="Pfam" id="PF02517"/>
    </source>
</evidence>
<proteinExistence type="predicted"/>
<gene>
    <name evidence="8" type="ORF">DFA_06931</name>
</gene>
<dbReference type="PANTHER" id="PTHR15549">
    <property type="entry name" value="PAIRED IMMUNOGLOBULIN-LIKE TYPE 2 RECEPTOR"/>
    <property type="match status" value="1"/>
</dbReference>
<evidence type="ECO:0000256" key="5">
    <source>
        <dbReference type="SAM" id="MobiDB-lite"/>
    </source>
</evidence>
<evidence type="ECO:0000256" key="1">
    <source>
        <dbReference type="ARBA" id="ARBA00004167"/>
    </source>
</evidence>
<feature type="compositionally biased region" description="Low complexity" evidence="5">
    <location>
        <begin position="630"/>
        <end position="667"/>
    </location>
</feature>
<keyword evidence="2 6" id="KW-0812">Transmembrane</keyword>
<reference evidence="9" key="1">
    <citation type="journal article" date="2011" name="Genome Res.">
        <title>Phylogeny-wide analysis of social amoeba genomes highlights ancient origins for complex intercellular communication.</title>
        <authorList>
            <person name="Heidel A.J."/>
            <person name="Lawal H.M."/>
            <person name="Felder M."/>
            <person name="Schilde C."/>
            <person name="Helps N.R."/>
            <person name="Tunggal B."/>
            <person name="Rivero F."/>
            <person name="John U."/>
            <person name="Schleicher M."/>
            <person name="Eichinger L."/>
            <person name="Platzer M."/>
            <person name="Noegel A.A."/>
            <person name="Schaap P."/>
            <person name="Gloeckner G."/>
        </authorList>
    </citation>
    <scope>NUCLEOTIDE SEQUENCE [LARGE SCALE GENOMIC DNA]</scope>
    <source>
        <strain evidence="9">SH3</strain>
    </source>
</reference>
<name>F4PX26_CACFS</name>
<comment type="subcellular location">
    <subcellularLocation>
        <location evidence="1">Membrane</location>
        <topology evidence="1">Single-pass membrane protein</topology>
    </subcellularLocation>
</comment>
<accession>F4PX26</accession>
<evidence type="ECO:0000256" key="6">
    <source>
        <dbReference type="SAM" id="Phobius"/>
    </source>
</evidence>
<dbReference type="KEGG" id="dfa:DFA_06931"/>
<dbReference type="GO" id="GO:0071944">
    <property type="term" value="C:cell periphery"/>
    <property type="evidence" value="ECO:0007669"/>
    <property type="project" value="UniProtKB-ARBA"/>
</dbReference>
<feature type="transmembrane region" description="Helical" evidence="6">
    <location>
        <begin position="37"/>
        <end position="55"/>
    </location>
</feature>
<feature type="transmembrane region" description="Helical" evidence="6">
    <location>
        <begin position="231"/>
        <end position="249"/>
    </location>
</feature>
<evidence type="ECO:0000256" key="3">
    <source>
        <dbReference type="ARBA" id="ARBA00022989"/>
    </source>
</evidence>
<feature type="compositionally biased region" description="Basic and acidic residues" evidence="5">
    <location>
        <begin position="583"/>
        <end position="594"/>
    </location>
</feature>
<evidence type="ECO:0000256" key="4">
    <source>
        <dbReference type="ARBA" id="ARBA00023136"/>
    </source>
</evidence>
<dbReference type="STRING" id="1054147.F4PX26"/>
<evidence type="ECO:0000313" key="8">
    <source>
        <dbReference type="EMBL" id="EGG19829.1"/>
    </source>
</evidence>
<dbReference type="GeneID" id="14871826"/>
<keyword evidence="4 6" id="KW-0472">Membrane</keyword>
<feature type="transmembrane region" description="Helical" evidence="6">
    <location>
        <begin position="270"/>
        <end position="296"/>
    </location>
</feature>
<keyword evidence="9" id="KW-1185">Reference proteome</keyword>
<feature type="transmembrane region" description="Helical" evidence="6">
    <location>
        <begin position="61"/>
        <end position="83"/>
    </location>
</feature>
<dbReference type="OrthoDB" id="20138at2759"/>
<organism evidence="8 9">
    <name type="scientific">Cavenderia fasciculata</name>
    <name type="common">Slime mold</name>
    <name type="synonym">Dictyostelium fasciculatum</name>
    <dbReference type="NCBI Taxonomy" id="261658"/>
    <lineage>
        <taxon>Eukaryota</taxon>
        <taxon>Amoebozoa</taxon>
        <taxon>Evosea</taxon>
        <taxon>Eumycetozoa</taxon>
        <taxon>Dictyostelia</taxon>
        <taxon>Acytosteliales</taxon>
        <taxon>Cavenderiaceae</taxon>
        <taxon>Cavenderia</taxon>
    </lineage>
</organism>
<evidence type="ECO:0000313" key="9">
    <source>
        <dbReference type="Proteomes" id="UP000007797"/>
    </source>
</evidence>
<dbReference type="RefSeq" id="XP_004358175.1">
    <property type="nucleotide sequence ID" value="XM_004358118.1"/>
</dbReference>
<dbReference type="Pfam" id="PF02517">
    <property type="entry name" value="Rce1-like"/>
    <property type="match status" value="1"/>
</dbReference>
<dbReference type="InterPro" id="IPR051694">
    <property type="entry name" value="Immunoregulatory_rcpt-like"/>
</dbReference>
<feature type="compositionally biased region" description="Low complexity" evidence="5">
    <location>
        <begin position="562"/>
        <end position="575"/>
    </location>
</feature>
<dbReference type="PANTHER" id="PTHR15549:SF26">
    <property type="entry name" value="AXIAL BUDDING PATTERN PROTEIN 2-RELATED"/>
    <property type="match status" value="1"/>
</dbReference>
<feature type="compositionally biased region" description="Polar residues" evidence="5">
    <location>
        <begin position="527"/>
        <end position="538"/>
    </location>
</feature>
<dbReference type="GO" id="GO:0004175">
    <property type="term" value="F:endopeptidase activity"/>
    <property type="evidence" value="ECO:0007669"/>
    <property type="project" value="UniProtKB-ARBA"/>
</dbReference>
<feature type="region of interest" description="Disordered" evidence="5">
    <location>
        <begin position="508"/>
        <end position="679"/>
    </location>
</feature>
<protein>
    <recommendedName>
        <fullName evidence="7">CAAX prenyl protease 2/Lysostaphin resistance protein A-like domain-containing protein</fullName>
    </recommendedName>
</protein>
<evidence type="ECO:0000256" key="2">
    <source>
        <dbReference type="ARBA" id="ARBA00022692"/>
    </source>
</evidence>
<feature type="domain" description="CAAX prenyl protease 2/Lysostaphin resistance protein A-like" evidence="7">
    <location>
        <begin position="237"/>
        <end position="317"/>
    </location>
</feature>
<dbReference type="GO" id="GO:0016020">
    <property type="term" value="C:membrane"/>
    <property type="evidence" value="ECO:0007669"/>
    <property type="project" value="UniProtKB-SubCell"/>
</dbReference>
<dbReference type="EMBL" id="GL883013">
    <property type="protein sequence ID" value="EGG19829.1"/>
    <property type="molecule type" value="Genomic_DNA"/>
</dbReference>
<dbReference type="GO" id="GO:0080120">
    <property type="term" value="P:CAAX-box protein maturation"/>
    <property type="evidence" value="ECO:0007669"/>
    <property type="project" value="UniProtKB-ARBA"/>
</dbReference>